<evidence type="ECO:0000313" key="10">
    <source>
        <dbReference type="Proteomes" id="UP001306508"/>
    </source>
</evidence>
<reference evidence="10" key="1">
    <citation type="submission" date="2023-07" db="EMBL/GenBank/DDBJ databases">
        <title>A draft genome of Kazachstania heterogenica Y-27499.</title>
        <authorList>
            <person name="Donic C."/>
            <person name="Kralova J.S."/>
            <person name="Fidel L."/>
            <person name="Ben-Dor S."/>
            <person name="Jung S."/>
        </authorList>
    </citation>
    <scope>NUCLEOTIDE SEQUENCE [LARGE SCALE GENOMIC DNA]</scope>
    <source>
        <strain evidence="10">Y27499</strain>
    </source>
</reference>
<feature type="compositionally biased region" description="Basic residues" evidence="8">
    <location>
        <begin position="44"/>
        <end position="59"/>
    </location>
</feature>
<feature type="region of interest" description="Disordered" evidence="8">
    <location>
        <begin position="168"/>
        <end position="190"/>
    </location>
</feature>
<keyword evidence="5" id="KW-0539">Nucleus</keyword>
<evidence type="ECO:0000256" key="8">
    <source>
        <dbReference type="SAM" id="MobiDB-lite"/>
    </source>
</evidence>
<name>A0AAN7WNK3_9SACH</name>
<keyword evidence="6" id="KW-0137">Centromere</keyword>
<evidence type="ECO:0000256" key="7">
    <source>
        <dbReference type="SAM" id="Coils"/>
    </source>
</evidence>
<evidence type="ECO:0000256" key="2">
    <source>
        <dbReference type="ARBA" id="ARBA00004584"/>
    </source>
</evidence>
<evidence type="ECO:0000256" key="6">
    <source>
        <dbReference type="ARBA" id="ARBA00023328"/>
    </source>
</evidence>
<dbReference type="InterPro" id="IPR018464">
    <property type="entry name" value="CENP-O"/>
</dbReference>
<comment type="similarity">
    <text evidence="3">Belongs to the CENP-O/MCM21 family.</text>
</comment>
<evidence type="ECO:0000256" key="3">
    <source>
        <dbReference type="ARBA" id="ARBA00007321"/>
    </source>
</evidence>
<proteinExistence type="inferred from homology"/>
<organism evidence="9 10">
    <name type="scientific">Arxiozyma heterogenica</name>
    <dbReference type="NCBI Taxonomy" id="278026"/>
    <lineage>
        <taxon>Eukaryota</taxon>
        <taxon>Fungi</taxon>
        <taxon>Dikarya</taxon>
        <taxon>Ascomycota</taxon>
        <taxon>Saccharomycotina</taxon>
        <taxon>Saccharomycetes</taxon>
        <taxon>Saccharomycetales</taxon>
        <taxon>Saccharomycetaceae</taxon>
        <taxon>Arxiozyma</taxon>
    </lineage>
</organism>
<evidence type="ECO:0000256" key="5">
    <source>
        <dbReference type="ARBA" id="ARBA00023242"/>
    </source>
</evidence>
<sequence>MADDLADLEQDVLSLQNELESLRLKSTNLKDRISELKKFDPYKRSVRKKKARIQKQKTTRRAENDDNRNKINKTSNVLATESITNATKVNNPMINNVMKEFGFIFEKYPQLHDILFKDYRLKDGNFDTEHDNNGHIGSDVEANFLSFSESEPNSFKATSSAMVNNRNFMTPNKKQKKNTNDSQLNEDDNLPEHEWVLKNQPIIEHKMFDTSVGDLLDTTILSSPSKRKNRPQMGIDSEQYTKSNHLKNQILLENMFRLFGVTFFPVIDPTDLQLNVETQELDITREMLGIRFDIFNQMDKQFETPFYILLKRKLKSQSWSIFKHTIPNYIDIELLFVNITINGTSKNGFEDIYIFAKEIYLQLWKNSIRSQIFNDLLQEGIISIIYNDMRSTRVQFEISDTPIKLELQIKEDQIKSVRVLEGLDNDTELQSTISIVLIGSIYDLKYKLNMIRSSNN</sequence>
<evidence type="ECO:0000256" key="4">
    <source>
        <dbReference type="ARBA" id="ARBA00022454"/>
    </source>
</evidence>
<keyword evidence="10" id="KW-1185">Reference proteome</keyword>
<dbReference type="Proteomes" id="UP001306508">
    <property type="component" value="Unassembled WGS sequence"/>
</dbReference>
<keyword evidence="4" id="KW-0158">Chromosome</keyword>
<feature type="coiled-coil region" evidence="7">
    <location>
        <begin position="5"/>
        <end position="32"/>
    </location>
</feature>
<gene>
    <name evidence="9" type="ORF">RI543_000093</name>
</gene>
<accession>A0AAN7WNK3</accession>
<evidence type="ECO:0000256" key="1">
    <source>
        <dbReference type="ARBA" id="ARBA00004123"/>
    </source>
</evidence>
<dbReference type="Pfam" id="PF09496">
    <property type="entry name" value="CENP-O"/>
    <property type="match status" value="1"/>
</dbReference>
<comment type="caution">
    <text evidence="9">The sequence shown here is derived from an EMBL/GenBank/DDBJ whole genome shotgun (WGS) entry which is preliminary data.</text>
</comment>
<protein>
    <submittedName>
        <fullName evidence="9">Uncharacterized protein</fullName>
    </submittedName>
</protein>
<dbReference type="GO" id="GO:0000776">
    <property type="term" value="C:kinetochore"/>
    <property type="evidence" value="ECO:0007669"/>
    <property type="project" value="InterPro"/>
</dbReference>
<dbReference type="EMBL" id="JAWIZZ010000006">
    <property type="protein sequence ID" value="KAK5782169.1"/>
    <property type="molecule type" value="Genomic_DNA"/>
</dbReference>
<dbReference type="GO" id="GO:0005634">
    <property type="term" value="C:nucleus"/>
    <property type="evidence" value="ECO:0007669"/>
    <property type="project" value="UniProtKB-SubCell"/>
</dbReference>
<dbReference type="AlphaFoldDB" id="A0AAN7WNK3"/>
<evidence type="ECO:0000313" key="9">
    <source>
        <dbReference type="EMBL" id="KAK5782169.1"/>
    </source>
</evidence>
<keyword evidence="7" id="KW-0175">Coiled coil</keyword>
<feature type="region of interest" description="Disordered" evidence="8">
    <location>
        <begin position="44"/>
        <end position="73"/>
    </location>
</feature>
<feature type="compositionally biased region" description="Basic and acidic residues" evidence="8">
    <location>
        <begin position="60"/>
        <end position="69"/>
    </location>
</feature>
<comment type="subcellular location">
    <subcellularLocation>
        <location evidence="2">Chromosome</location>
        <location evidence="2">Centromere</location>
    </subcellularLocation>
    <subcellularLocation>
        <location evidence="1">Nucleus</location>
    </subcellularLocation>
</comment>